<dbReference type="GO" id="GO:0043291">
    <property type="term" value="C:RAVE complex"/>
    <property type="evidence" value="ECO:0007669"/>
    <property type="project" value="TreeGrafter"/>
</dbReference>
<feature type="compositionally biased region" description="Basic and acidic residues" evidence="1">
    <location>
        <begin position="1300"/>
        <end position="1312"/>
    </location>
</feature>
<protein>
    <recommendedName>
        <fullName evidence="2">RAVE complex protein Rav1 C-terminal domain-containing protein</fullName>
    </recommendedName>
</protein>
<reference evidence="3" key="1">
    <citation type="submission" date="2021-01" db="EMBL/GenBank/DDBJ databases">
        <authorList>
            <person name="Kaushik A."/>
        </authorList>
    </citation>
    <scope>NUCLEOTIDE SEQUENCE</scope>
    <source>
        <strain evidence="3">Type strain: AG8-Rh-89/</strain>
    </source>
</reference>
<dbReference type="PANTHER" id="PTHR13950">
    <property type="entry name" value="RABCONNECTIN-RELATED"/>
    <property type="match status" value="1"/>
</dbReference>
<feature type="domain" description="RAVE complex protein Rav1 C-terminal" evidence="2">
    <location>
        <begin position="391"/>
        <end position="1032"/>
    </location>
</feature>
<feature type="compositionally biased region" description="Low complexity" evidence="1">
    <location>
        <begin position="1421"/>
        <end position="1436"/>
    </location>
</feature>
<evidence type="ECO:0000256" key="1">
    <source>
        <dbReference type="SAM" id="MobiDB-lite"/>
    </source>
</evidence>
<evidence type="ECO:0000259" key="2">
    <source>
        <dbReference type="Pfam" id="PF12234"/>
    </source>
</evidence>
<feature type="compositionally biased region" description="Pro residues" evidence="1">
    <location>
        <begin position="1153"/>
        <end position="1165"/>
    </location>
</feature>
<accession>A0A8H2Y1D8</accession>
<feature type="region of interest" description="Disordered" evidence="1">
    <location>
        <begin position="1259"/>
        <end position="1312"/>
    </location>
</feature>
<dbReference type="PANTHER" id="PTHR13950:SF9">
    <property type="entry name" value="RABCONNECTIN-3A"/>
    <property type="match status" value="1"/>
</dbReference>
<dbReference type="InterPro" id="IPR052208">
    <property type="entry name" value="DmX-like/RAVE_component"/>
</dbReference>
<dbReference type="Proteomes" id="UP000663850">
    <property type="component" value="Unassembled WGS sequence"/>
</dbReference>
<proteinExistence type="predicted"/>
<evidence type="ECO:0000313" key="3">
    <source>
        <dbReference type="EMBL" id="CAE6438506.1"/>
    </source>
</evidence>
<evidence type="ECO:0000313" key="4">
    <source>
        <dbReference type="Proteomes" id="UP000663850"/>
    </source>
</evidence>
<feature type="region of interest" description="Disordered" evidence="1">
    <location>
        <begin position="1526"/>
        <end position="1555"/>
    </location>
</feature>
<dbReference type="InterPro" id="IPR036322">
    <property type="entry name" value="WD40_repeat_dom_sf"/>
</dbReference>
<sequence length="1568" mass="173947">MCRVEQVVWRGSTASNRYDTILYTVTADHTVRIYMPVLDSAEHLQLHASLDLHSFGVSSIISRICLLDRDAVVESLHKAMDRSIEGTPQEEDEERARRSRLKCIIDESWDLFAVVTQDGTVVVRAITNIDRRPPTLLNQFATLHSPAGTLSRNTHDFLFRYEPSSSSTFVVTIPQLRSYIISPLSFFDAQVDGARVSSIEQAGRGSLGPIKCFVRTASGLALGVCYENGGGEVWRRHPSKGIVRMGRWPSGHISVVFNEGRAVASYNKSTRRLVVYHLPSSSISGVDIPEIDSLIALKDWGSRASILAVTPHRSVIQLYCTLPSNHTPMRLNTLGPTSFPSPSSKSNPALILPVDPMGWSFTPDPVQEAHDSLLSISHSGILAFWTLTGDGEWRATGQVHTQRTNIKLAKCSTAKKSALVVAVGEGKEELTVWDHKESEFSSGLEYARTFDEPIRDLDWTSTVAPQSQSILAIGFAQHVVLLCQQRLTYFDDETAWVEIGRVESSPLVSQIISALVFADHELRLTPYSISDSIWLAGGMLLVGAGHQMFLYDSAEESKSRSDRSGDQATRDLFEIVASHNGPLEDHHPQMLLQCLLWGKIDLVKEIIVRLAASFEAAESAGSESLYFTRLSPWQFLSGHASYDSVITWSSSADDDDPNVFSRRLVERLLRKLEQQRPPHLSESEQAHLIVMIQTTLEIDEQRRALDANGLRYLISIRSFYTLNKRLEASNDSFKPNGISSTRAGKRERLRYRDIVWAFHSESQQIMMDASTEACGGRMTWSDAKALGVFLWTRSSEDLKNQMEVLARNQYLLGDRDPVSCSLFYFALGKTKLVHGLWRQAAWHKDYALMVKFLSNDFTESRWRTAALKNAFALLGKQRFEFAAAFFMLGGSLQDAVNVCIKQLNDFQLAIALARVVEGDSGPVLRGILTKIVVPLAFKEGNRWLGSWAFWMLDRRDLAVRILLTPLGQLASVLKGDFTIEEIGNPHLDDPSLALLFAQLKSKSLQTVKGVGEISGQMEFNFVLQMARVFCRMALPPTRTVSPVPEVPTPAPLEAETPNKEAAPEIQDKDTIQPRKTGIGSLMQAAKQEVKVPEFDMVLFAPLDLKNGMEESGLMPTPVPPGSFEMNASVPQYFAAGVPESGHLPAQHEYYAGPPMPPPPPLPEPPGTSNVSLDPMLQQPPQNQPQTQPAQTQARDQGSEAIINAAKAERTAQDRERGRLRVQRFRMKQAIINAAKAERTAQDRERGRLRVQRFRMKRKLADAEAGRRDKETLKKIKFPPTTAQDVSGNSAGPSNPRKTGSAKDTEAEVRERERGRLRVQAYRMRKKLAEAKEGLRDAATLKKIRTVKSEETPAPSATANLMTYPSAMPHLQAPIHQYPPDNVFNVPVETPAMLPPPPLHAQTDMADSPQIQAQAQPVVDVSQPPSSSPTTSITTSPRQRAVRTNWFHPSRWSTINAAGLRANFSSAHEIVRLAKLAPGGEDTFKTLDRGTVHKWIDKERGAWSETVLEKVRKAALKEAESWDAARANEAAKSNNPIGFDDSALPEEPGQEGQTGIIPLAHIQVMGANP</sequence>
<dbReference type="InterPro" id="IPR022033">
    <property type="entry name" value="Rav1p_C"/>
</dbReference>
<dbReference type="GO" id="GO:0007035">
    <property type="term" value="P:vacuolar acidification"/>
    <property type="evidence" value="ECO:0007669"/>
    <property type="project" value="TreeGrafter"/>
</dbReference>
<dbReference type="EMBL" id="CAJMWZ010001589">
    <property type="protein sequence ID" value="CAE6438506.1"/>
    <property type="molecule type" value="Genomic_DNA"/>
</dbReference>
<organism evidence="3 4">
    <name type="scientific">Rhizoctonia solani</name>
    <dbReference type="NCBI Taxonomy" id="456999"/>
    <lineage>
        <taxon>Eukaryota</taxon>
        <taxon>Fungi</taxon>
        <taxon>Dikarya</taxon>
        <taxon>Basidiomycota</taxon>
        <taxon>Agaricomycotina</taxon>
        <taxon>Agaricomycetes</taxon>
        <taxon>Cantharellales</taxon>
        <taxon>Ceratobasidiaceae</taxon>
        <taxon>Rhizoctonia</taxon>
    </lineage>
</organism>
<name>A0A8H2Y1D8_9AGAM</name>
<feature type="compositionally biased region" description="Polar residues" evidence="1">
    <location>
        <begin position="1280"/>
        <end position="1297"/>
    </location>
</feature>
<feature type="region of interest" description="Disordered" evidence="1">
    <location>
        <begin position="1040"/>
        <end position="1073"/>
    </location>
</feature>
<dbReference type="SUPFAM" id="SSF50978">
    <property type="entry name" value="WD40 repeat-like"/>
    <property type="match status" value="1"/>
</dbReference>
<comment type="caution">
    <text evidence="3">The sequence shown here is derived from an EMBL/GenBank/DDBJ whole genome shotgun (WGS) entry which is preliminary data.</text>
</comment>
<feature type="region of interest" description="Disordered" evidence="1">
    <location>
        <begin position="1144"/>
        <end position="1196"/>
    </location>
</feature>
<feature type="compositionally biased region" description="Low complexity" evidence="1">
    <location>
        <begin position="1178"/>
        <end position="1193"/>
    </location>
</feature>
<feature type="region of interest" description="Disordered" evidence="1">
    <location>
        <begin position="1411"/>
        <end position="1438"/>
    </location>
</feature>
<feature type="compositionally biased region" description="Basic and acidic residues" evidence="1">
    <location>
        <begin position="1259"/>
        <end position="1273"/>
    </location>
</feature>
<feature type="compositionally biased region" description="Basic and acidic residues" evidence="1">
    <location>
        <begin position="1056"/>
        <end position="1072"/>
    </location>
</feature>
<gene>
    <name evidence="3" type="ORF">RDB_LOCUS26521</name>
</gene>
<dbReference type="Pfam" id="PF12234">
    <property type="entry name" value="Rav1p_C"/>
    <property type="match status" value="1"/>
</dbReference>